<dbReference type="PANTHER" id="PTHR15228:SF25">
    <property type="entry name" value="F-BAR DOMAIN-CONTAINING PROTEIN"/>
    <property type="match status" value="1"/>
</dbReference>
<dbReference type="STRING" id="1229662.W3X8Y1"/>
<dbReference type="PANTHER" id="PTHR15228">
    <property type="entry name" value="SPERMATHECAL PHYSIOLOGY VARIANT"/>
    <property type="match status" value="1"/>
</dbReference>
<sequence>MGGSSITTDCIELGNTISRASLVLNEFVREVREARADLDVVSRELHSLQSVLDLLKDDAGALPTRIATETPALLQQCNRVVSELDADLLALDGSALSRPQKRMQWIAVGKQQIADILPIIEAHRTMLGLALDLVGVTHGRDLHDCLADGDQDSPQNEEKLTEIRNEAIRLVGEMNEVRRQRSGLFESTGPYRSLATHLVALRIYANSLIYNKDGDDGAFLGEGTGMGMYVGDEPDSAIEVNDGSSLHGFHTPPPEAHSPVMTPPTALQYIQDVDELRDALNDDWVDGSAPPKSRLGSVDDSVADSRDQPEDELSTTEFDEMTDVPSRAPTPPPKDMKRLRAQRNTMVSPFEPAMVDESLYGVVTEITSQGRKPSNGPPQTRGRFGRLFGHVKNALSEAPSTTETNSTTSSTETRPITPIAQASLVRRGSRRLSTSIKRLPMWNTELEEPEGPAAPGSNAVFGVSLSKSIQAAKSTAKTHHTGSGSSRREFPLCMHKCVVFLQMEGIEAPDIFAEPGDGYRVKKLKEAFSKPPSYGEDINWDNYGVYDAADIVLLFLSQLPKPLISESIAKRWIALSKQATLTGSHGTRLDQCIDFWEESLGGLRGPARSLFKLLLNLWSSIAESAEKNDMTAERLAGVILKPLMHTSSEKHATDFMLALAFLIRKRSEYTTMLNEGRKSRAAW</sequence>
<evidence type="ECO:0000313" key="5">
    <source>
        <dbReference type="Proteomes" id="UP000030651"/>
    </source>
</evidence>
<dbReference type="EMBL" id="KI912111">
    <property type="protein sequence ID" value="ETS82500.1"/>
    <property type="molecule type" value="Genomic_DNA"/>
</dbReference>
<dbReference type="Proteomes" id="UP000030651">
    <property type="component" value="Unassembled WGS sequence"/>
</dbReference>
<keyword evidence="5" id="KW-1185">Reference proteome</keyword>
<protein>
    <recommendedName>
        <fullName evidence="3">Rho-GAP domain-containing protein</fullName>
    </recommendedName>
</protein>
<dbReference type="Pfam" id="PF00620">
    <property type="entry name" value="RhoGAP"/>
    <property type="match status" value="1"/>
</dbReference>
<keyword evidence="1" id="KW-0343">GTPase activation</keyword>
<proteinExistence type="predicted"/>
<dbReference type="InParanoid" id="W3X8Y1"/>
<dbReference type="KEGG" id="pfy:PFICI_04376"/>
<dbReference type="InterPro" id="IPR051025">
    <property type="entry name" value="RhoGAP"/>
</dbReference>
<dbReference type="InterPro" id="IPR000198">
    <property type="entry name" value="RhoGAP_dom"/>
</dbReference>
<feature type="compositionally biased region" description="Acidic residues" evidence="2">
    <location>
        <begin position="309"/>
        <end position="322"/>
    </location>
</feature>
<feature type="region of interest" description="Disordered" evidence="2">
    <location>
        <begin position="395"/>
        <end position="415"/>
    </location>
</feature>
<feature type="domain" description="Rho-GAP" evidence="3">
    <location>
        <begin position="463"/>
        <end position="670"/>
    </location>
</feature>
<dbReference type="GO" id="GO:0007165">
    <property type="term" value="P:signal transduction"/>
    <property type="evidence" value="ECO:0007669"/>
    <property type="project" value="InterPro"/>
</dbReference>
<dbReference type="GeneID" id="19269389"/>
<evidence type="ECO:0000313" key="4">
    <source>
        <dbReference type="EMBL" id="ETS82500.1"/>
    </source>
</evidence>
<dbReference type="GO" id="GO:0005938">
    <property type="term" value="C:cell cortex"/>
    <property type="evidence" value="ECO:0007669"/>
    <property type="project" value="TreeGrafter"/>
</dbReference>
<dbReference type="GO" id="GO:0060237">
    <property type="term" value="P:regulation of fungal-type cell wall organization"/>
    <property type="evidence" value="ECO:0007669"/>
    <property type="project" value="TreeGrafter"/>
</dbReference>
<dbReference type="GO" id="GO:0005096">
    <property type="term" value="F:GTPase activator activity"/>
    <property type="evidence" value="ECO:0007669"/>
    <property type="project" value="UniProtKB-KW"/>
</dbReference>
<dbReference type="InterPro" id="IPR008936">
    <property type="entry name" value="Rho_GTPase_activation_prot"/>
</dbReference>
<evidence type="ECO:0000256" key="1">
    <source>
        <dbReference type="ARBA" id="ARBA00022468"/>
    </source>
</evidence>
<dbReference type="AlphaFoldDB" id="W3X8Y1"/>
<reference evidence="5" key="1">
    <citation type="journal article" date="2015" name="BMC Genomics">
        <title>Genomic and transcriptomic analysis of the endophytic fungus Pestalotiopsis fici reveals its lifestyle and high potential for synthesis of natural products.</title>
        <authorList>
            <person name="Wang X."/>
            <person name="Zhang X."/>
            <person name="Liu L."/>
            <person name="Xiang M."/>
            <person name="Wang W."/>
            <person name="Sun X."/>
            <person name="Che Y."/>
            <person name="Guo L."/>
            <person name="Liu G."/>
            <person name="Guo L."/>
            <person name="Wang C."/>
            <person name="Yin W.B."/>
            <person name="Stadler M."/>
            <person name="Zhang X."/>
            <person name="Liu X."/>
        </authorList>
    </citation>
    <scope>NUCLEOTIDE SEQUENCE [LARGE SCALE GENOMIC DNA]</scope>
    <source>
        <strain evidence="5">W106-1 / CGMCC3.15140</strain>
    </source>
</reference>
<evidence type="ECO:0000256" key="2">
    <source>
        <dbReference type="SAM" id="MobiDB-lite"/>
    </source>
</evidence>
<feature type="compositionally biased region" description="Low complexity" evidence="2">
    <location>
        <begin position="400"/>
        <end position="413"/>
    </location>
</feature>
<name>W3X8Y1_PESFW</name>
<gene>
    <name evidence="4" type="ORF">PFICI_04376</name>
</gene>
<evidence type="ECO:0000259" key="3">
    <source>
        <dbReference type="PROSITE" id="PS50238"/>
    </source>
</evidence>
<dbReference type="eggNOG" id="KOG2710">
    <property type="taxonomic scope" value="Eukaryota"/>
</dbReference>
<dbReference type="RefSeq" id="XP_007831148.1">
    <property type="nucleotide sequence ID" value="XM_007832957.1"/>
</dbReference>
<dbReference type="SUPFAM" id="SSF48350">
    <property type="entry name" value="GTPase activation domain, GAP"/>
    <property type="match status" value="1"/>
</dbReference>
<dbReference type="Gene3D" id="1.10.555.10">
    <property type="entry name" value="Rho GTPase activation protein"/>
    <property type="match status" value="1"/>
</dbReference>
<feature type="region of interest" description="Disordered" evidence="2">
    <location>
        <begin position="282"/>
        <end position="338"/>
    </location>
</feature>
<dbReference type="OrthoDB" id="524326at2759"/>
<accession>W3X8Y1</accession>
<dbReference type="OMA" id="QCIDFWE"/>
<organism evidence="4 5">
    <name type="scientific">Pestalotiopsis fici (strain W106-1 / CGMCC3.15140)</name>
    <dbReference type="NCBI Taxonomy" id="1229662"/>
    <lineage>
        <taxon>Eukaryota</taxon>
        <taxon>Fungi</taxon>
        <taxon>Dikarya</taxon>
        <taxon>Ascomycota</taxon>
        <taxon>Pezizomycotina</taxon>
        <taxon>Sordariomycetes</taxon>
        <taxon>Xylariomycetidae</taxon>
        <taxon>Amphisphaeriales</taxon>
        <taxon>Sporocadaceae</taxon>
        <taxon>Pestalotiopsis</taxon>
    </lineage>
</organism>
<dbReference type="SMART" id="SM00324">
    <property type="entry name" value="RhoGAP"/>
    <property type="match status" value="1"/>
</dbReference>
<dbReference type="PROSITE" id="PS50238">
    <property type="entry name" value="RHOGAP"/>
    <property type="match status" value="1"/>
</dbReference>
<dbReference type="HOGENOM" id="CLU_022891_0_0_1"/>